<evidence type="ECO:0000313" key="3">
    <source>
        <dbReference type="Proteomes" id="UP001597218"/>
    </source>
</evidence>
<gene>
    <name evidence="2" type="ORF">ACFSFY_09685</name>
</gene>
<dbReference type="RefSeq" id="WP_381537598.1">
    <property type="nucleotide sequence ID" value="NZ_JBHUGI010000025.1"/>
</dbReference>
<evidence type="ECO:0000259" key="1">
    <source>
        <dbReference type="Pfam" id="PF08398"/>
    </source>
</evidence>
<dbReference type="InterPro" id="IPR013607">
    <property type="entry name" value="Phospholipase_A2-like"/>
</dbReference>
<dbReference type="EMBL" id="JBHUGI010000025">
    <property type="protein sequence ID" value="MFD1928331.1"/>
    <property type="molecule type" value="Genomic_DNA"/>
</dbReference>
<dbReference type="InterPro" id="IPR036444">
    <property type="entry name" value="PLipase_A2_dom_sf"/>
</dbReference>
<feature type="domain" description="Phospholipase A2-like" evidence="1">
    <location>
        <begin position="13"/>
        <end position="84"/>
    </location>
</feature>
<evidence type="ECO:0000313" key="2">
    <source>
        <dbReference type="EMBL" id="MFD1928331.1"/>
    </source>
</evidence>
<dbReference type="SUPFAM" id="SSF48619">
    <property type="entry name" value="Phospholipase A2, PLA2"/>
    <property type="match status" value="1"/>
</dbReference>
<reference evidence="3" key="1">
    <citation type="journal article" date="2019" name="Int. J. Syst. Evol. Microbiol.">
        <title>The Global Catalogue of Microorganisms (GCM) 10K type strain sequencing project: providing services to taxonomists for standard genome sequencing and annotation.</title>
        <authorList>
            <consortium name="The Broad Institute Genomics Platform"/>
            <consortium name="The Broad Institute Genome Sequencing Center for Infectious Disease"/>
            <person name="Wu L."/>
            <person name="Ma J."/>
        </authorList>
    </citation>
    <scope>NUCLEOTIDE SEQUENCE [LARGE SCALE GENOMIC DNA]</scope>
    <source>
        <strain evidence="3">CGMCC 4.7177</strain>
    </source>
</reference>
<comment type="caution">
    <text evidence="2">The sequence shown here is derived from an EMBL/GenBank/DDBJ whole genome shotgun (WGS) entry which is preliminary data.</text>
</comment>
<organism evidence="2 3">
    <name type="scientific">Sporosarcina siberiensis</name>
    <dbReference type="NCBI Taxonomy" id="1365606"/>
    <lineage>
        <taxon>Bacteria</taxon>
        <taxon>Bacillati</taxon>
        <taxon>Bacillota</taxon>
        <taxon>Bacilli</taxon>
        <taxon>Bacillales</taxon>
        <taxon>Caryophanaceae</taxon>
        <taxon>Sporosarcina</taxon>
    </lineage>
</organism>
<name>A0ABW4SI31_9BACL</name>
<accession>A0ABW4SI31</accession>
<proteinExistence type="predicted"/>
<keyword evidence="3" id="KW-1185">Reference proteome</keyword>
<dbReference type="Pfam" id="PF08398">
    <property type="entry name" value="Phospholip_A2_4"/>
    <property type="match status" value="1"/>
</dbReference>
<dbReference type="Gene3D" id="1.20.90.10">
    <property type="entry name" value="Phospholipase A2 domain"/>
    <property type="match status" value="1"/>
</dbReference>
<dbReference type="Proteomes" id="UP001597218">
    <property type="component" value="Unassembled WGS sequence"/>
</dbReference>
<sequence length="94" mass="11005">MNRNEKKRLRFCVFPGYNWCGPGCSGPDAPINAVDAACKVHDECYRGTGNRCRCDREFLRQLEQHMDLNTQEGHHARVIHKYMKVHSFFNCKFL</sequence>
<protein>
    <submittedName>
        <fullName evidence="2">Phospholipase</fullName>
    </submittedName>
</protein>